<comment type="caution">
    <text evidence="1">The sequence shown here is derived from an EMBL/GenBank/DDBJ whole genome shotgun (WGS) entry which is preliminary data.</text>
</comment>
<organism evidence="1 2">
    <name type="scientific">Helianthus annuus</name>
    <name type="common">Common sunflower</name>
    <dbReference type="NCBI Taxonomy" id="4232"/>
    <lineage>
        <taxon>Eukaryota</taxon>
        <taxon>Viridiplantae</taxon>
        <taxon>Streptophyta</taxon>
        <taxon>Embryophyta</taxon>
        <taxon>Tracheophyta</taxon>
        <taxon>Spermatophyta</taxon>
        <taxon>Magnoliopsida</taxon>
        <taxon>eudicotyledons</taxon>
        <taxon>Gunneridae</taxon>
        <taxon>Pentapetalae</taxon>
        <taxon>asterids</taxon>
        <taxon>campanulids</taxon>
        <taxon>Asterales</taxon>
        <taxon>Asteraceae</taxon>
        <taxon>Asteroideae</taxon>
        <taxon>Heliantheae alliance</taxon>
        <taxon>Heliantheae</taxon>
        <taxon>Helianthus</taxon>
    </lineage>
</organism>
<protein>
    <submittedName>
        <fullName evidence="1">Uncharacterized protein</fullName>
    </submittedName>
</protein>
<evidence type="ECO:0000313" key="1">
    <source>
        <dbReference type="EMBL" id="KAF5810765.1"/>
    </source>
</evidence>
<dbReference type="Proteomes" id="UP000215914">
    <property type="component" value="Unassembled WGS sequence"/>
</dbReference>
<gene>
    <name evidence="1" type="ORF">HanXRQr2_Chr04g0173441</name>
</gene>
<reference evidence="1" key="1">
    <citation type="journal article" date="2017" name="Nature">
        <title>The sunflower genome provides insights into oil metabolism, flowering and Asterid evolution.</title>
        <authorList>
            <person name="Badouin H."/>
            <person name="Gouzy J."/>
            <person name="Grassa C.J."/>
            <person name="Murat F."/>
            <person name="Staton S.E."/>
            <person name="Cottret L."/>
            <person name="Lelandais-Briere C."/>
            <person name="Owens G.L."/>
            <person name="Carrere S."/>
            <person name="Mayjonade B."/>
            <person name="Legrand L."/>
            <person name="Gill N."/>
            <person name="Kane N.C."/>
            <person name="Bowers J.E."/>
            <person name="Hubner S."/>
            <person name="Bellec A."/>
            <person name="Berard A."/>
            <person name="Berges H."/>
            <person name="Blanchet N."/>
            <person name="Boniface M.C."/>
            <person name="Brunel D."/>
            <person name="Catrice O."/>
            <person name="Chaidir N."/>
            <person name="Claudel C."/>
            <person name="Donnadieu C."/>
            <person name="Faraut T."/>
            <person name="Fievet G."/>
            <person name="Helmstetter N."/>
            <person name="King M."/>
            <person name="Knapp S.J."/>
            <person name="Lai Z."/>
            <person name="Le Paslier M.C."/>
            <person name="Lippi Y."/>
            <person name="Lorenzon L."/>
            <person name="Mandel J.R."/>
            <person name="Marage G."/>
            <person name="Marchand G."/>
            <person name="Marquand E."/>
            <person name="Bret-Mestries E."/>
            <person name="Morien E."/>
            <person name="Nambeesan S."/>
            <person name="Nguyen T."/>
            <person name="Pegot-Espagnet P."/>
            <person name="Pouilly N."/>
            <person name="Raftis F."/>
            <person name="Sallet E."/>
            <person name="Schiex T."/>
            <person name="Thomas J."/>
            <person name="Vandecasteele C."/>
            <person name="Vares D."/>
            <person name="Vear F."/>
            <person name="Vautrin S."/>
            <person name="Crespi M."/>
            <person name="Mangin B."/>
            <person name="Burke J.M."/>
            <person name="Salse J."/>
            <person name="Munos S."/>
            <person name="Vincourt P."/>
            <person name="Rieseberg L.H."/>
            <person name="Langlade N.B."/>
        </authorList>
    </citation>
    <scope>NUCLEOTIDE SEQUENCE</scope>
    <source>
        <tissue evidence="1">Leaves</tissue>
    </source>
</reference>
<name>A0A9K3J8K1_HELAN</name>
<dbReference type="AlphaFoldDB" id="A0A9K3J8K1"/>
<dbReference type="Gramene" id="mRNA:HanXRQr2_Chr04g0173441">
    <property type="protein sequence ID" value="mRNA:HanXRQr2_Chr04g0173441"/>
    <property type="gene ID" value="HanXRQr2_Chr04g0173441"/>
</dbReference>
<dbReference type="EMBL" id="MNCJ02000319">
    <property type="protein sequence ID" value="KAF5810765.1"/>
    <property type="molecule type" value="Genomic_DNA"/>
</dbReference>
<proteinExistence type="predicted"/>
<sequence length="65" mass="7616">MNSLNIFCRFFNLHVFQGIRDLARGCDFYLDESQVLNGVYFMFVVVSYEQDFILLCCIFVACVDI</sequence>
<reference evidence="1" key="2">
    <citation type="submission" date="2020-06" db="EMBL/GenBank/DDBJ databases">
        <title>Helianthus annuus Genome sequencing and assembly Release 2.</title>
        <authorList>
            <person name="Gouzy J."/>
            <person name="Langlade N."/>
            <person name="Munos S."/>
        </authorList>
    </citation>
    <scope>NUCLEOTIDE SEQUENCE</scope>
    <source>
        <tissue evidence="1">Leaves</tissue>
    </source>
</reference>
<evidence type="ECO:0000313" key="2">
    <source>
        <dbReference type="Proteomes" id="UP000215914"/>
    </source>
</evidence>
<accession>A0A9K3J8K1</accession>
<keyword evidence="2" id="KW-1185">Reference proteome</keyword>